<dbReference type="RefSeq" id="WP_011791426.1">
    <property type="nucleotide sequence ID" value="NC_008751.1"/>
</dbReference>
<keyword evidence="1" id="KW-0547">Nucleotide-binding</keyword>
<dbReference type="GO" id="GO:0005525">
    <property type="term" value="F:GTP binding"/>
    <property type="evidence" value="ECO:0007669"/>
    <property type="project" value="UniProtKB-KW"/>
</dbReference>
<dbReference type="SMART" id="SM00962">
    <property type="entry name" value="SRP54"/>
    <property type="match status" value="1"/>
</dbReference>
<dbReference type="KEGG" id="dvl:Dvul_0157"/>
<dbReference type="SUPFAM" id="SSF52540">
    <property type="entry name" value="P-loop containing nucleoside triphosphate hydrolases"/>
    <property type="match status" value="1"/>
</dbReference>
<dbReference type="InterPro" id="IPR000897">
    <property type="entry name" value="SRP54_GTPase_dom"/>
</dbReference>
<gene>
    <name evidence="5" type="ordered locus">Dvul_0157</name>
</gene>
<keyword evidence="5" id="KW-0969">Cilium</keyword>
<sequence length="365" mass="39030">MQVKTYTGPSTQAVLAQIKSELGPDAVILSTRSGRKEGRRFCEVTAGVERNGNGSTPHGAGAAADGGDPTQLPAGWESWHREWSCIKEHLLALMKPGLRLEQLTPRQRLALEFLEREGVEDTVLMSLYRRLLTSPGASVLEPLTGMVPVKPWSREAWPQRVHVFAGPFGSGKTTTLVRMALRGQGAESAGGRVQVVNADCERGNGRLLLRHWAELSGFGYAEAADDGAMRAALDCDADRVFVDLPGLARGETLTQRLAHLGLGGDDVAVHLVLPPHCGGQQTADFVNRYRAPGTASIVWTKLDEACTYGTLVNVAAANGLPVSALSFGPGLRGSLVSASESALWRLVFKRQLPGRTSDGPAARQP</sequence>
<keyword evidence="5" id="KW-0282">Flagellum</keyword>
<keyword evidence="2" id="KW-0342">GTP-binding</keyword>
<dbReference type="EMBL" id="CP000527">
    <property type="protein sequence ID" value="ABM27181.1"/>
    <property type="molecule type" value="Genomic_DNA"/>
</dbReference>
<evidence type="ECO:0000256" key="3">
    <source>
        <dbReference type="SAM" id="MobiDB-lite"/>
    </source>
</evidence>
<dbReference type="InterPro" id="IPR027417">
    <property type="entry name" value="P-loop_NTPase"/>
</dbReference>
<dbReference type="GO" id="GO:0006614">
    <property type="term" value="P:SRP-dependent cotranslational protein targeting to membrane"/>
    <property type="evidence" value="ECO:0007669"/>
    <property type="project" value="InterPro"/>
</dbReference>
<evidence type="ECO:0000313" key="6">
    <source>
        <dbReference type="Proteomes" id="UP000009173"/>
    </source>
</evidence>
<protein>
    <submittedName>
        <fullName evidence="5">Flagellar biosynthesis protein FlhF, putative</fullName>
    </submittedName>
</protein>
<feature type="region of interest" description="Disordered" evidence="3">
    <location>
        <begin position="47"/>
        <end position="73"/>
    </location>
</feature>
<dbReference type="Pfam" id="PF00448">
    <property type="entry name" value="SRP54"/>
    <property type="match status" value="1"/>
</dbReference>
<reference evidence="6" key="1">
    <citation type="journal article" date="2009" name="Environ. Microbiol.">
        <title>Contribution of mobile genetic elements to Desulfovibrio vulgaris genome plasticity.</title>
        <authorList>
            <person name="Walker C.B."/>
            <person name="Stolyar S."/>
            <person name="Chivian D."/>
            <person name="Pinel N."/>
            <person name="Gabster J.A."/>
            <person name="Dehal P.S."/>
            <person name="He Z."/>
            <person name="Yang Z.K."/>
            <person name="Yen H.C."/>
            <person name="Zhou J."/>
            <person name="Wall J.D."/>
            <person name="Hazen T.C."/>
            <person name="Arkin A.P."/>
            <person name="Stahl D.A."/>
        </authorList>
    </citation>
    <scope>NUCLEOTIDE SEQUENCE [LARGE SCALE GENOMIC DNA]</scope>
    <source>
        <strain evidence="6">DP4</strain>
    </source>
</reference>
<organism evidence="5 6">
    <name type="scientific">Nitratidesulfovibrio vulgaris (strain DP4)</name>
    <name type="common">Desulfovibrio vulgaris</name>
    <dbReference type="NCBI Taxonomy" id="391774"/>
    <lineage>
        <taxon>Bacteria</taxon>
        <taxon>Pseudomonadati</taxon>
        <taxon>Thermodesulfobacteriota</taxon>
        <taxon>Desulfovibrionia</taxon>
        <taxon>Desulfovibrionales</taxon>
        <taxon>Desulfovibrionaceae</taxon>
        <taxon>Nitratidesulfovibrio</taxon>
    </lineage>
</organism>
<feature type="domain" description="SRP54-type proteins GTP-binding" evidence="4">
    <location>
        <begin position="159"/>
        <end position="349"/>
    </location>
</feature>
<name>A0A0H3A6V2_NITV4</name>
<accession>A0A0H3A6V2</accession>
<evidence type="ECO:0000259" key="4">
    <source>
        <dbReference type="SMART" id="SM00962"/>
    </source>
</evidence>
<evidence type="ECO:0000313" key="5">
    <source>
        <dbReference type="EMBL" id="ABM27181.1"/>
    </source>
</evidence>
<feature type="compositionally biased region" description="Low complexity" evidence="3">
    <location>
        <begin position="59"/>
        <end position="68"/>
    </location>
</feature>
<dbReference type="Proteomes" id="UP000009173">
    <property type="component" value="Chromosome"/>
</dbReference>
<evidence type="ECO:0000256" key="1">
    <source>
        <dbReference type="ARBA" id="ARBA00022741"/>
    </source>
</evidence>
<keyword evidence="5" id="KW-0966">Cell projection</keyword>
<proteinExistence type="predicted"/>
<dbReference type="Gene3D" id="3.40.50.300">
    <property type="entry name" value="P-loop containing nucleotide triphosphate hydrolases"/>
    <property type="match status" value="1"/>
</dbReference>
<evidence type="ECO:0000256" key="2">
    <source>
        <dbReference type="ARBA" id="ARBA00023134"/>
    </source>
</evidence>
<dbReference type="AlphaFoldDB" id="A0A0H3A6V2"/>
<dbReference type="HOGENOM" id="CLU_009301_11_4_7"/>